<dbReference type="Gene3D" id="1.20.1260.30">
    <property type="match status" value="2"/>
</dbReference>
<dbReference type="InterPro" id="IPR000055">
    <property type="entry name" value="Restrct_endonuc_typeI_TRD"/>
</dbReference>
<dbReference type="InterPro" id="IPR002052">
    <property type="entry name" value="DNA_methylase_N6_adenine_CS"/>
</dbReference>
<dbReference type="EC" id="2.1.1.72" evidence="3"/>
<dbReference type="NCBIfam" id="TIGR00497">
    <property type="entry name" value="hsdM"/>
    <property type="match status" value="1"/>
</dbReference>
<comment type="catalytic activity">
    <reaction evidence="9">
        <text>a 2'-deoxyadenosine in DNA + S-adenosyl-L-methionine = an N(6)-methyl-2'-deoxyadenosine in DNA + S-adenosyl-L-homocysteine + H(+)</text>
        <dbReference type="Rhea" id="RHEA:15197"/>
        <dbReference type="Rhea" id="RHEA-COMP:12418"/>
        <dbReference type="Rhea" id="RHEA-COMP:12419"/>
        <dbReference type="ChEBI" id="CHEBI:15378"/>
        <dbReference type="ChEBI" id="CHEBI:57856"/>
        <dbReference type="ChEBI" id="CHEBI:59789"/>
        <dbReference type="ChEBI" id="CHEBI:90615"/>
        <dbReference type="ChEBI" id="CHEBI:90616"/>
        <dbReference type="EC" id="2.1.1.72"/>
    </reaction>
</comment>
<dbReference type="GO" id="GO:0008170">
    <property type="term" value="F:N-methyltransferase activity"/>
    <property type="evidence" value="ECO:0007669"/>
    <property type="project" value="InterPro"/>
</dbReference>
<dbReference type="EMBL" id="CP157743">
    <property type="protein sequence ID" value="XBS21361.1"/>
    <property type="molecule type" value="Genomic_DNA"/>
</dbReference>
<dbReference type="InterPro" id="IPR029063">
    <property type="entry name" value="SAM-dependent_MTases_sf"/>
</dbReference>
<protein>
    <recommendedName>
        <fullName evidence="3">site-specific DNA-methyltransferase (adenine-specific)</fullName>
        <ecNumber evidence="3">2.1.1.72</ecNumber>
    </recommendedName>
</protein>
<dbReference type="Pfam" id="PF12161">
    <property type="entry name" value="HsdM_N"/>
    <property type="match status" value="1"/>
</dbReference>
<evidence type="ECO:0000259" key="12">
    <source>
        <dbReference type="Pfam" id="PF02384"/>
    </source>
</evidence>
<dbReference type="InterPro" id="IPR022749">
    <property type="entry name" value="D12N6_MeTrfase_N"/>
</dbReference>
<keyword evidence="8" id="KW-0238">DNA-binding</keyword>
<dbReference type="PANTHER" id="PTHR42933:SF3">
    <property type="entry name" value="TYPE I RESTRICTION ENZYME MJAVIII METHYLASE SUBUNIT"/>
    <property type="match status" value="1"/>
</dbReference>
<proteinExistence type="inferred from homology"/>
<feature type="domain" description="Type I restriction modification DNA specificity" evidence="11">
    <location>
        <begin position="842"/>
        <end position="990"/>
    </location>
</feature>
<dbReference type="KEGG" id="mech:Q9L42_004335"/>
<comment type="similarity">
    <text evidence="1">Belongs to the N(4)/N(6)-methyltransferase family.</text>
</comment>
<evidence type="ECO:0000256" key="5">
    <source>
        <dbReference type="ARBA" id="ARBA00022679"/>
    </source>
</evidence>
<reference evidence="14 15" key="1">
    <citation type="journal article" date="2024" name="Microbiology">
        <title>Methylomarinum rosea sp. nov., a novel halophilic methanotrophic bacterium from the hypersaline Lake Elton.</title>
        <authorList>
            <person name="Suleimanov R.Z."/>
            <person name="Oshkin I.Y."/>
            <person name="Danilova O.V."/>
            <person name="Suzina N.E."/>
            <person name="Dedysh S.N."/>
        </authorList>
    </citation>
    <scope>NUCLEOTIDE SEQUENCE [LARGE SCALE GENOMIC DNA]</scope>
    <source>
        <strain evidence="14 15">Ch1-1</strain>
    </source>
</reference>
<evidence type="ECO:0000256" key="7">
    <source>
        <dbReference type="ARBA" id="ARBA00022747"/>
    </source>
</evidence>
<dbReference type="PANTHER" id="PTHR42933">
    <property type="entry name" value="SLR6095 PROTEIN"/>
    <property type="match status" value="1"/>
</dbReference>
<dbReference type="GO" id="GO:0032259">
    <property type="term" value="P:methylation"/>
    <property type="evidence" value="ECO:0007669"/>
    <property type="project" value="UniProtKB-KW"/>
</dbReference>
<evidence type="ECO:0000313" key="15">
    <source>
        <dbReference type="Proteomes" id="UP001225378"/>
    </source>
</evidence>
<dbReference type="Pfam" id="PF02384">
    <property type="entry name" value="N6_Mtase"/>
    <property type="match status" value="1"/>
</dbReference>
<dbReference type="InterPro" id="IPR051537">
    <property type="entry name" value="DNA_Adenine_Mtase"/>
</dbReference>
<dbReference type="Gene3D" id="3.40.50.150">
    <property type="entry name" value="Vaccinia Virus protein VP39"/>
    <property type="match status" value="1"/>
</dbReference>
<keyword evidence="10" id="KW-0175">Coiled coil</keyword>
<evidence type="ECO:0000256" key="6">
    <source>
        <dbReference type="ARBA" id="ARBA00022691"/>
    </source>
</evidence>
<dbReference type="GO" id="GO:0009307">
    <property type="term" value="P:DNA restriction-modification system"/>
    <property type="evidence" value="ECO:0007669"/>
    <property type="project" value="UniProtKB-KW"/>
</dbReference>
<keyword evidence="6" id="KW-0949">S-adenosyl-L-methionine</keyword>
<dbReference type="SUPFAM" id="SSF53335">
    <property type="entry name" value="S-adenosyl-L-methionine-dependent methyltransferases"/>
    <property type="match status" value="1"/>
</dbReference>
<dbReference type="Gene3D" id="1.10.287.1120">
    <property type="entry name" value="Bipartite methylase S protein"/>
    <property type="match status" value="1"/>
</dbReference>
<dbReference type="InterPro" id="IPR004546">
    <property type="entry name" value="Restrct_endonuc_T1M"/>
</dbReference>
<dbReference type="InterPro" id="IPR044946">
    <property type="entry name" value="Restrct_endonuc_typeI_TRD_sf"/>
</dbReference>
<sequence length="1016" mass="112390">MAIKKTELYSSLWASCDELRGGMDASQYKDYVLTLLFMKYVSDKYKGDPYGMIVVPQGASFDDMVALKGDKEVGDKINKIISALAEENDLKGVIDVADFNDEDKLGKGKEMIDRLSKLIGLFEGLDLSANRADGDDLLGDAYEYLMRHFATESGKSKGQFYTPSEVSRILSKVIGISSDTPQDATVYDPTCGSGSLLLKASDEAPRGLSIFGQEMDNATSALARMNMILHNTATAKIWKGNTISDPQWKEAASNGKAQLKTFDFAVANPPFSNKNWTSGINPSEDEFGRFTWGIPPEKNGDYTFLLHIIKSLKSTGKGAVILPHGVLFRGNAEARIRENLIKQGYIKGIIGLPANLFYGTGIPACIIVIDKEHAQARKGIFMVDASKGFIKDGNKNRLRSQDIHKIVDVFTKQLELPRYSRMAPLSEIAANDYNLNIPRYIDASEPEDLHDLSAHLQGGIPNADIDALEKYWQVFPSIRASLFKPARDGYSDALVKASDVKSTILNHDEFKAFAAESLEHFTAWSSAAALGEIAKGDQPKQLIFEISESLLQSYTNVPLLSKYDIYQILMDYWADTLQDDVYVLVQDGWPAGKVLRELVAKKGEKLKETPDLVINKSKYKAELIPPALVVARYFADKQAEVDALQSALDSVSQALESYIEENGGEDGLLIDALNDKDKVTKASVTARLKQATDPEEKAALKQAKKLFDAEADAKKALKEAQEALDLAVFKQYPKLSEDEIKTLIVEDKWLATLESNIVAEIERVTQQLANRVKELEERYSEPLPSIERSVSALSDKVYGHLAAMGIDLNGELKVENGERKPRYQLSPVNSQLMKHSELGEIPEDWEVVQLGDYSSYVGSGKTSTKYTGDFPLYGSTGLIGTCERPEYTGDALLVARVGANAGRLNFVCGEYGVSDNTIIVKLRPDNNIAFFKYWLIRKNLNTLVFGSGQPLITGTQLKDLSLPLPSEKEQTAIAAILSDMDEEIQALEQRLSKTRQIKQGMMQELLTGRTRLRVNG</sequence>
<feature type="domain" description="N6 adenine-specific DNA methyltransferase N-terminal" evidence="13">
    <location>
        <begin position="10"/>
        <end position="122"/>
    </location>
</feature>
<keyword evidence="4 14" id="KW-0489">Methyltransferase</keyword>
<dbReference type="GO" id="GO:0003677">
    <property type="term" value="F:DNA binding"/>
    <property type="evidence" value="ECO:0007669"/>
    <property type="project" value="UniProtKB-KW"/>
</dbReference>
<dbReference type="Gene3D" id="3.90.220.20">
    <property type="entry name" value="DNA methylase specificity domains"/>
    <property type="match status" value="1"/>
</dbReference>
<dbReference type="Pfam" id="PF01420">
    <property type="entry name" value="Methylase_S"/>
    <property type="match status" value="1"/>
</dbReference>
<keyword evidence="7" id="KW-0680">Restriction system</keyword>
<dbReference type="CDD" id="cd17266">
    <property type="entry name" value="RMtype1_S_Sau1132ORF3780P-TRD2-CR2_like"/>
    <property type="match status" value="1"/>
</dbReference>
<dbReference type="PRINTS" id="PR00507">
    <property type="entry name" value="N12N6MTFRASE"/>
</dbReference>
<feature type="coiled-coil region" evidence="10">
    <location>
        <begin position="977"/>
        <end position="1004"/>
    </location>
</feature>
<dbReference type="InterPro" id="IPR038333">
    <property type="entry name" value="T1MK-like_N_sf"/>
</dbReference>
<dbReference type="AlphaFoldDB" id="A0AAU7NWG3"/>
<evidence type="ECO:0000256" key="8">
    <source>
        <dbReference type="ARBA" id="ARBA00023125"/>
    </source>
</evidence>
<evidence type="ECO:0000256" key="9">
    <source>
        <dbReference type="ARBA" id="ARBA00047942"/>
    </source>
</evidence>
<evidence type="ECO:0000313" key="14">
    <source>
        <dbReference type="EMBL" id="XBS21361.1"/>
    </source>
</evidence>
<accession>A0AAU7NWG3</accession>
<feature type="domain" description="DNA methylase adenine-specific" evidence="12">
    <location>
        <begin position="135"/>
        <end position="447"/>
    </location>
</feature>
<dbReference type="Proteomes" id="UP001225378">
    <property type="component" value="Chromosome"/>
</dbReference>
<dbReference type="REBASE" id="838258">
    <property type="entry name" value="M.MspCh11ORF4335P"/>
</dbReference>
<evidence type="ECO:0000259" key="13">
    <source>
        <dbReference type="Pfam" id="PF12161"/>
    </source>
</evidence>
<evidence type="ECO:0000256" key="10">
    <source>
        <dbReference type="SAM" id="Coils"/>
    </source>
</evidence>
<dbReference type="RefSeq" id="WP_305909653.1">
    <property type="nucleotide sequence ID" value="NZ_CP157743.1"/>
</dbReference>
<organism evidence="14 15">
    <name type="scientific">Methylomarinum roseum</name>
    <dbReference type="NCBI Taxonomy" id="3067653"/>
    <lineage>
        <taxon>Bacteria</taxon>
        <taxon>Pseudomonadati</taxon>
        <taxon>Pseudomonadota</taxon>
        <taxon>Gammaproteobacteria</taxon>
        <taxon>Methylococcales</taxon>
        <taxon>Methylococcaceae</taxon>
        <taxon>Methylomarinum</taxon>
    </lineage>
</organism>
<evidence type="ECO:0000256" key="1">
    <source>
        <dbReference type="ARBA" id="ARBA00006594"/>
    </source>
</evidence>
<gene>
    <name evidence="14" type="ORF">Q9L42_004335</name>
</gene>
<dbReference type="SUPFAM" id="SSF116734">
    <property type="entry name" value="DNA methylase specificity domain"/>
    <property type="match status" value="1"/>
</dbReference>
<evidence type="ECO:0000259" key="11">
    <source>
        <dbReference type="Pfam" id="PF01420"/>
    </source>
</evidence>
<dbReference type="PROSITE" id="PS00092">
    <property type="entry name" value="N6_MTASE"/>
    <property type="match status" value="1"/>
</dbReference>
<comment type="similarity">
    <text evidence="2">Belongs to the type-I restriction system S methylase family.</text>
</comment>
<dbReference type="GO" id="GO:0009007">
    <property type="term" value="F:site-specific DNA-methyltransferase (adenine-specific) activity"/>
    <property type="evidence" value="ECO:0007669"/>
    <property type="project" value="UniProtKB-EC"/>
</dbReference>
<evidence type="ECO:0000256" key="2">
    <source>
        <dbReference type="ARBA" id="ARBA00010923"/>
    </source>
</evidence>
<evidence type="ECO:0000256" key="3">
    <source>
        <dbReference type="ARBA" id="ARBA00011900"/>
    </source>
</evidence>
<name>A0AAU7NWG3_9GAMM</name>
<evidence type="ECO:0000256" key="4">
    <source>
        <dbReference type="ARBA" id="ARBA00022603"/>
    </source>
</evidence>
<dbReference type="InterPro" id="IPR003356">
    <property type="entry name" value="DNA_methylase_A-5"/>
</dbReference>
<keyword evidence="15" id="KW-1185">Reference proteome</keyword>
<keyword evidence="5 14" id="KW-0808">Transferase</keyword>